<dbReference type="EMBL" id="KN837144">
    <property type="protein sequence ID" value="KIJ40370.1"/>
    <property type="molecule type" value="Genomic_DNA"/>
</dbReference>
<dbReference type="Proteomes" id="UP000054279">
    <property type="component" value="Unassembled WGS sequence"/>
</dbReference>
<dbReference type="GO" id="GO:0004601">
    <property type="term" value="F:peroxidase activity"/>
    <property type="evidence" value="ECO:0007669"/>
    <property type="project" value="InterPro"/>
</dbReference>
<feature type="disulfide bond" evidence="2">
    <location>
        <begin position="112"/>
        <end position="176"/>
    </location>
</feature>
<dbReference type="InterPro" id="IPR001621">
    <property type="entry name" value="Ligninase"/>
</dbReference>
<evidence type="ECO:0000256" key="3">
    <source>
        <dbReference type="SAM" id="MobiDB-lite"/>
    </source>
</evidence>
<feature type="binding site" evidence="1">
    <location>
        <position position="49"/>
    </location>
    <ligand>
        <name>Ca(2+)</name>
        <dbReference type="ChEBI" id="CHEBI:29108"/>
        <label>2</label>
    </ligand>
</feature>
<dbReference type="InterPro" id="IPR024589">
    <property type="entry name" value="Ligninase_C"/>
</dbReference>
<keyword evidence="1" id="KW-0479">Metal-binding</keyword>
<keyword evidence="2" id="KW-1015">Disulfide bond</keyword>
<keyword evidence="1" id="KW-0106">Calcium</keyword>
<evidence type="ECO:0000256" key="2">
    <source>
        <dbReference type="PIRSR" id="PIRSR601621-4"/>
    </source>
</evidence>
<evidence type="ECO:0000256" key="1">
    <source>
        <dbReference type="PIRSR" id="PIRSR601621-2"/>
    </source>
</evidence>
<comment type="cofactor">
    <cofactor evidence="1">
        <name>Ca(2+)</name>
        <dbReference type="ChEBI" id="CHEBI:29108"/>
    </cofactor>
    <text evidence="1">Binds 2 calcium ions per subunit.</text>
</comment>
<feature type="region of interest" description="Disordered" evidence="3">
    <location>
        <begin position="1"/>
        <end position="22"/>
    </location>
</feature>
<dbReference type="GO" id="GO:0006979">
    <property type="term" value="P:response to oxidative stress"/>
    <property type="evidence" value="ECO:0007669"/>
    <property type="project" value="InterPro"/>
</dbReference>
<dbReference type="HOGENOM" id="CLU_1220366_0_0_1"/>
<dbReference type="Gene3D" id="1.10.420.10">
    <property type="entry name" value="Peroxidase, domain 2"/>
    <property type="match status" value="2"/>
</dbReference>
<keyword evidence="1" id="KW-0408">Iron</keyword>
<feature type="binding site" evidence="1">
    <location>
        <position position="73"/>
    </location>
    <ligand>
        <name>Ca(2+)</name>
        <dbReference type="ChEBI" id="CHEBI:29108"/>
        <label>2</label>
    </ligand>
</feature>
<dbReference type="OrthoDB" id="2113341at2759"/>
<feature type="binding site" evidence="1">
    <location>
        <position position="66"/>
    </location>
    <ligand>
        <name>Ca(2+)</name>
        <dbReference type="ChEBI" id="CHEBI:29108"/>
        <label>2</label>
    </ligand>
</feature>
<gene>
    <name evidence="5" type="ORF">M422DRAFT_780695</name>
</gene>
<keyword evidence="1" id="KW-0349">Heme</keyword>
<proteinExistence type="predicted"/>
<evidence type="ECO:0000259" key="4">
    <source>
        <dbReference type="Pfam" id="PF11895"/>
    </source>
</evidence>
<dbReference type="SUPFAM" id="SSF48113">
    <property type="entry name" value="Heme-dependent peroxidases"/>
    <property type="match status" value="1"/>
</dbReference>
<evidence type="ECO:0000313" key="6">
    <source>
        <dbReference type="Proteomes" id="UP000054279"/>
    </source>
</evidence>
<dbReference type="Pfam" id="PF11895">
    <property type="entry name" value="Peroxidase_ext"/>
    <property type="match status" value="1"/>
</dbReference>
<feature type="binding site" evidence="1">
    <location>
        <position position="68"/>
    </location>
    <ligand>
        <name>Ca(2+)</name>
        <dbReference type="ChEBI" id="CHEBI:29108"/>
        <label>2</label>
    </ligand>
</feature>
<feature type="binding site" description="axial binding residue" evidence="1">
    <location>
        <position position="48"/>
    </location>
    <ligand>
        <name>heme b</name>
        <dbReference type="ChEBI" id="CHEBI:60344"/>
    </ligand>
    <ligandPart>
        <name>Fe</name>
        <dbReference type="ChEBI" id="CHEBI:18248"/>
    </ligandPart>
</feature>
<dbReference type="PRINTS" id="PR00462">
    <property type="entry name" value="LIGNINASE"/>
</dbReference>
<comment type="cofactor">
    <cofactor evidence="1">
        <name>heme b</name>
        <dbReference type="ChEBI" id="CHEBI:60344"/>
    </cofactor>
    <text evidence="1">Binds 1 heme b (iron(II)-protoporphyrin IX) group per subunit.</text>
</comment>
<evidence type="ECO:0000313" key="5">
    <source>
        <dbReference type="EMBL" id="KIJ40370.1"/>
    </source>
</evidence>
<protein>
    <submittedName>
        <fullName evidence="5">Unplaced genomic scaffold SPHSTscaffold_69, whole genome shotgun sequence</fullName>
    </submittedName>
</protein>
<dbReference type="AlphaFoldDB" id="A0A0C9VQ91"/>
<name>A0A0C9VQ91_SPHS4</name>
<accession>A0A0C9VQ91</accession>
<dbReference type="InterPro" id="IPR010255">
    <property type="entry name" value="Haem_peroxidase_sf"/>
</dbReference>
<dbReference type="GO" id="GO:0046872">
    <property type="term" value="F:metal ion binding"/>
    <property type="evidence" value="ECO:0007669"/>
    <property type="project" value="UniProtKB-KW"/>
</dbReference>
<feature type="domain" description="Fungal ligninase C-terminal" evidence="4">
    <location>
        <begin position="123"/>
        <end position="198"/>
    </location>
</feature>
<dbReference type="GO" id="GO:0020037">
    <property type="term" value="F:heme binding"/>
    <property type="evidence" value="ECO:0007669"/>
    <property type="project" value="InterPro"/>
</dbReference>
<sequence>MVGGSNATTPPPEGFIPLSSDSPPTNFTRFKYGGDFTPAEVVALLASHSIVCADHVNPALNAAPFDSTPFPFDTKFYLKVLPKGVELPGFSNNSGGSLLSAAYRRDSQRWACTWQDLVNQQSRMTTTFSTTMTKLAVVGQDTRHFVDCSEVIPIPKPAVKKPATQDISAKDIQQACDSPFPRFASDPGATETIIPHCPDDTLDCVPSPTT</sequence>
<reference evidence="5 6" key="1">
    <citation type="submission" date="2014-06" db="EMBL/GenBank/DDBJ databases">
        <title>Evolutionary Origins and Diversification of the Mycorrhizal Mutualists.</title>
        <authorList>
            <consortium name="DOE Joint Genome Institute"/>
            <consortium name="Mycorrhizal Genomics Consortium"/>
            <person name="Kohler A."/>
            <person name="Kuo A."/>
            <person name="Nagy L.G."/>
            <person name="Floudas D."/>
            <person name="Copeland A."/>
            <person name="Barry K.W."/>
            <person name="Cichocki N."/>
            <person name="Veneault-Fourrey C."/>
            <person name="LaButti K."/>
            <person name="Lindquist E.A."/>
            <person name="Lipzen A."/>
            <person name="Lundell T."/>
            <person name="Morin E."/>
            <person name="Murat C."/>
            <person name="Riley R."/>
            <person name="Ohm R."/>
            <person name="Sun H."/>
            <person name="Tunlid A."/>
            <person name="Henrissat B."/>
            <person name="Grigoriev I.V."/>
            <person name="Hibbett D.S."/>
            <person name="Martin F."/>
        </authorList>
    </citation>
    <scope>NUCLEOTIDE SEQUENCE [LARGE SCALE GENOMIC DNA]</scope>
    <source>
        <strain evidence="5 6">SS14</strain>
    </source>
</reference>
<keyword evidence="6" id="KW-1185">Reference proteome</keyword>
<organism evidence="5 6">
    <name type="scientific">Sphaerobolus stellatus (strain SS14)</name>
    <dbReference type="NCBI Taxonomy" id="990650"/>
    <lineage>
        <taxon>Eukaryota</taxon>
        <taxon>Fungi</taxon>
        <taxon>Dikarya</taxon>
        <taxon>Basidiomycota</taxon>
        <taxon>Agaricomycotina</taxon>
        <taxon>Agaricomycetes</taxon>
        <taxon>Phallomycetidae</taxon>
        <taxon>Geastrales</taxon>
        <taxon>Sphaerobolaceae</taxon>
        <taxon>Sphaerobolus</taxon>
    </lineage>
</organism>